<gene>
    <name evidence="1" type="ORF">HERI1096_LOCUS28278</name>
    <name evidence="2" type="ORF">HERI1096_LOCUS28283</name>
</gene>
<accession>A0A6T9KC06</accession>
<name>A0A6T9KC06_9EUKA</name>
<dbReference type="AlphaFoldDB" id="A0A6T9KC06"/>
<evidence type="ECO:0000313" key="1">
    <source>
        <dbReference type="EMBL" id="CAE0130646.1"/>
    </source>
</evidence>
<reference evidence="1" key="1">
    <citation type="submission" date="2021-01" db="EMBL/GenBank/DDBJ databases">
        <authorList>
            <person name="Corre E."/>
            <person name="Pelletier E."/>
            <person name="Niang G."/>
            <person name="Scheremetjew M."/>
            <person name="Finn R."/>
            <person name="Kale V."/>
            <person name="Holt S."/>
            <person name="Cochrane G."/>
            <person name="Meng A."/>
            <person name="Brown T."/>
            <person name="Cohen L."/>
        </authorList>
    </citation>
    <scope>NUCLEOTIDE SEQUENCE</scope>
    <source>
        <strain evidence="1">CCMP281</strain>
    </source>
</reference>
<dbReference type="EMBL" id="HBHX01051192">
    <property type="protein sequence ID" value="CAE0130646.1"/>
    <property type="molecule type" value="Transcribed_RNA"/>
</dbReference>
<organism evidence="1">
    <name type="scientific">Haptolina ericina</name>
    <dbReference type="NCBI Taxonomy" id="156174"/>
    <lineage>
        <taxon>Eukaryota</taxon>
        <taxon>Haptista</taxon>
        <taxon>Haptophyta</taxon>
        <taxon>Prymnesiophyceae</taxon>
        <taxon>Prymnesiales</taxon>
        <taxon>Prymnesiaceae</taxon>
        <taxon>Haptolina</taxon>
    </lineage>
</organism>
<sequence>MFTSCGEAEDPIALIVTDAVSNAFARWWRPEGLVIDQFIHAAPADWQILQLALGASHQTWQLYLDRAPIEAHPAKMLARWHGNPGLAAYAVRASVAKFMTRAFYLKHQQGGTDTAPRWDVLHFLASQGSNKVDLTRFSVEVCVGGSASSIGSSVSVFNLCLADMCLADTCRSAQTPAS</sequence>
<evidence type="ECO:0000313" key="2">
    <source>
        <dbReference type="EMBL" id="CAE0130657.1"/>
    </source>
</evidence>
<dbReference type="EMBL" id="HBHX01051203">
    <property type="protein sequence ID" value="CAE0130657.1"/>
    <property type="molecule type" value="Transcribed_RNA"/>
</dbReference>
<proteinExistence type="predicted"/>
<protein>
    <submittedName>
        <fullName evidence="1">Uncharacterized protein</fullName>
    </submittedName>
</protein>